<accession>A0A1T4PDQ6</accession>
<dbReference type="PROSITE" id="PS51257">
    <property type="entry name" value="PROKAR_LIPOPROTEIN"/>
    <property type="match status" value="1"/>
</dbReference>
<gene>
    <name evidence="1" type="ORF">SAMN02745174_01870</name>
</gene>
<proteinExistence type="predicted"/>
<dbReference type="AlphaFoldDB" id="A0A1T4PDQ6"/>
<name>A0A1T4PDQ6_9FUSO</name>
<sequence>MKRIYVILLLLGTFSCFLYGYINVDPLYFDKRIDGVGGYKEYTLTNSTNKTLRYRVYSEKISNQNDMSSWIDFYPKSITLKKGESKKIKVLITAPVGTKEGEYIANLGIKEIPIPLLESTSAVSLYTNLQIELAGYVGNIKPQLSISKLQIIKNNNYLKLFGGIENIGRIRTKAEFYLENENKDKIYLGSYRLFKGDRKNLNKLEPIKINIKNIEKYKTFLVTDRDGKIILKKKIKIMEGK</sequence>
<dbReference type="Proteomes" id="UP000191153">
    <property type="component" value="Unassembled WGS sequence"/>
</dbReference>
<dbReference type="OrthoDB" id="88728at2"/>
<evidence type="ECO:0000313" key="1">
    <source>
        <dbReference type="EMBL" id="SJZ89642.1"/>
    </source>
</evidence>
<keyword evidence="2" id="KW-1185">Reference proteome</keyword>
<organism evidence="1 2">
    <name type="scientific">Cetobacterium ceti</name>
    <dbReference type="NCBI Taxonomy" id="180163"/>
    <lineage>
        <taxon>Bacteria</taxon>
        <taxon>Fusobacteriati</taxon>
        <taxon>Fusobacteriota</taxon>
        <taxon>Fusobacteriia</taxon>
        <taxon>Fusobacteriales</taxon>
        <taxon>Fusobacteriaceae</taxon>
        <taxon>Cetobacterium</taxon>
    </lineage>
</organism>
<dbReference type="RefSeq" id="WP_078694335.1">
    <property type="nucleotide sequence ID" value="NZ_FUWX01000014.1"/>
</dbReference>
<dbReference type="EMBL" id="FUWX01000014">
    <property type="protein sequence ID" value="SJZ89642.1"/>
    <property type="molecule type" value="Genomic_DNA"/>
</dbReference>
<evidence type="ECO:0000313" key="2">
    <source>
        <dbReference type="Proteomes" id="UP000191153"/>
    </source>
</evidence>
<dbReference type="STRING" id="180163.SAMN02745174_01870"/>
<protein>
    <submittedName>
        <fullName evidence="1">Uncharacterized protein</fullName>
    </submittedName>
</protein>
<reference evidence="1 2" key="1">
    <citation type="submission" date="2017-02" db="EMBL/GenBank/DDBJ databases">
        <authorList>
            <person name="Peterson S.W."/>
        </authorList>
    </citation>
    <scope>NUCLEOTIDE SEQUENCE [LARGE SCALE GENOMIC DNA]</scope>
    <source>
        <strain evidence="1 2">ATCC 700028</strain>
    </source>
</reference>